<comment type="caution">
    <text evidence="1">The sequence shown here is derived from an EMBL/GenBank/DDBJ whole genome shotgun (WGS) entry which is preliminary data.</text>
</comment>
<dbReference type="Proteomes" id="UP000764045">
    <property type="component" value="Unassembled WGS sequence"/>
</dbReference>
<accession>A0A938WK26</accession>
<dbReference type="RefSeq" id="WP_205107292.1">
    <property type="nucleotide sequence ID" value="NZ_JACJJL010000002.1"/>
</dbReference>
<keyword evidence="2" id="KW-1185">Reference proteome</keyword>
<dbReference type="SUPFAM" id="SSF53795">
    <property type="entry name" value="PEP carboxykinase-like"/>
    <property type="match status" value="1"/>
</dbReference>
<gene>
    <name evidence="1" type="ORF">H6B30_01740</name>
</gene>
<protein>
    <submittedName>
        <fullName evidence="1">Phosphoenolpyruvate carboxykinase</fullName>
    </submittedName>
</protein>
<evidence type="ECO:0000313" key="1">
    <source>
        <dbReference type="EMBL" id="MBM6660486.1"/>
    </source>
</evidence>
<dbReference type="EMBL" id="JACJJL010000002">
    <property type="protein sequence ID" value="MBM6660486.1"/>
    <property type="molecule type" value="Genomic_DNA"/>
</dbReference>
<name>A0A938WK26_9BACT</name>
<dbReference type="AlphaFoldDB" id="A0A938WK26"/>
<dbReference type="Gene3D" id="3.40.50.300">
    <property type="entry name" value="P-loop containing nucleotide triphosphate hydrolases"/>
    <property type="match status" value="1"/>
</dbReference>
<evidence type="ECO:0000313" key="2">
    <source>
        <dbReference type="Proteomes" id="UP000764045"/>
    </source>
</evidence>
<reference evidence="1 2" key="1">
    <citation type="journal article" date="2021" name="Sci. Rep.">
        <title>The distribution of antibiotic resistance genes in chicken gut microbiota commensals.</title>
        <authorList>
            <person name="Juricova H."/>
            <person name="Matiasovicova J."/>
            <person name="Kubasova T."/>
            <person name="Cejkova D."/>
            <person name="Rychlik I."/>
        </authorList>
    </citation>
    <scope>NUCLEOTIDE SEQUENCE [LARGE SCALE GENOMIC DNA]</scope>
    <source>
        <strain evidence="1 2">An819</strain>
    </source>
</reference>
<organism evidence="1 2">
    <name type="scientific">Marseilla massiliensis</name>
    <dbReference type="NCBI Taxonomy" id="1841864"/>
    <lineage>
        <taxon>Bacteria</taxon>
        <taxon>Pseudomonadati</taxon>
        <taxon>Bacteroidota</taxon>
        <taxon>Bacteroidia</taxon>
        <taxon>Bacteroidales</taxon>
        <taxon>Prevotellaceae</taxon>
        <taxon>Marseilla</taxon>
    </lineage>
</organism>
<sequence length="298" mass="31730">MMSEHCYSVGGFVLSVSLPSAVSPDILLPSFRPFKAGGSHDGVELLRFAARPLSSMPEVDVVRLLDDSDNDMGHIRLYSVGGGYLVELCSAFGGACHRMLASPDFSRVCAYVRWEDAGVGLVVSSFVRIAYSQAVLGHGAVSLHAAAVCHAGRAYLFMGRSGTGKSTHASLWLKHIAGAELLNDDNPTVRIVGGEAVAYGTPWSGKTPCYRQLAFPIDGIVRLVQAPSNRFKLLEDIDAFIAIYPGCSVIAEDMALCNGLYDTLVSLAGLVRVGTLECLPDREAALLCHDSLAARPSV</sequence>
<dbReference type="InterPro" id="IPR027417">
    <property type="entry name" value="P-loop_NTPase"/>
</dbReference>
<proteinExistence type="predicted"/>